<evidence type="ECO:0000313" key="2">
    <source>
        <dbReference type="WBParaSite" id="JU765_v2.g1789.t1"/>
    </source>
</evidence>
<organism evidence="1 2">
    <name type="scientific">Panagrolaimus sp. JU765</name>
    <dbReference type="NCBI Taxonomy" id="591449"/>
    <lineage>
        <taxon>Eukaryota</taxon>
        <taxon>Metazoa</taxon>
        <taxon>Ecdysozoa</taxon>
        <taxon>Nematoda</taxon>
        <taxon>Chromadorea</taxon>
        <taxon>Rhabditida</taxon>
        <taxon>Tylenchina</taxon>
        <taxon>Panagrolaimomorpha</taxon>
        <taxon>Panagrolaimoidea</taxon>
        <taxon>Panagrolaimidae</taxon>
        <taxon>Panagrolaimus</taxon>
    </lineage>
</organism>
<reference evidence="2" key="1">
    <citation type="submission" date="2022-11" db="UniProtKB">
        <authorList>
            <consortium name="WormBaseParasite"/>
        </authorList>
    </citation>
    <scope>IDENTIFICATION</scope>
</reference>
<dbReference type="WBParaSite" id="JU765_v2.g1789.t1">
    <property type="protein sequence ID" value="JU765_v2.g1789.t1"/>
    <property type="gene ID" value="JU765_v2.g1789"/>
</dbReference>
<name>A0AC34QN41_9BILA</name>
<protein>
    <submittedName>
        <fullName evidence="2">Uncharacterized protein</fullName>
    </submittedName>
</protein>
<evidence type="ECO:0000313" key="1">
    <source>
        <dbReference type="Proteomes" id="UP000887576"/>
    </source>
</evidence>
<proteinExistence type="predicted"/>
<sequence>MPSIIAVKCFKECLGDGCGFEEPLESVECKDFCLKYISFNKLGNLTIRDCGYYGTRLYLGCHFFGTEFKCICNTDFCNSSSRFAPNFVLAGILPWIVYFGWI</sequence>
<dbReference type="Proteomes" id="UP000887576">
    <property type="component" value="Unplaced"/>
</dbReference>
<accession>A0AC34QN41</accession>